<dbReference type="Gene3D" id="3.40.640.10">
    <property type="entry name" value="Type I PLP-dependent aspartate aminotransferase-like (Major domain)"/>
    <property type="match status" value="1"/>
</dbReference>
<keyword evidence="5" id="KW-1185">Reference proteome</keyword>
<dbReference type="PANTHER" id="PTHR42684">
    <property type="entry name" value="ADENOSYLMETHIONINE-8-AMINO-7-OXONONANOATE AMINOTRANSFERASE"/>
    <property type="match status" value="1"/>
</dbReference>
<protein>
    <submittedName>
        <fullName evidence="4">Pyridoxal phosphate-dependent transferase</fullName>
    </submittedName>
</protein>
<organism evidence="4 5">
    <name type="scientific">Boletus reticuloceps</name>
    <dbReference type="NCBI Taxonomy" id="495285"/>
    <lineage>
        <taxon>Eukaryota</taxon>
        <taxon>Fungi</taxon>
        <taxon>Dikarya</taxon>
        <taxon>Basidiomycota</taxon>
        <taxon>Agaricomycotina</taxon>
        <taxon>Agaricomycetes</taxon>
        <taxon>Agaricomycetidae</taxon>
        <taxon>Boletales</taxon>
        <taxon>Boletineae</taxon>
        <taxon>Boletaceae</taxon>
        <taxon>Boletoideae</taxon>
        <taxon>Boletus</taxon>
    </lineage>
</organism>
<keyword evidence="3 4" id="KW-0808">Transferase</keyword>
<dbReference type="GO" id="GO:0030170">
    <property type="term" value="F:pyridoxal phosphate binding"/>
    <property type="evidence" value="ECO:0007669"/>
    <property type="project" value="InterPro"/>
</dbReference>
<dbReference type="PANTHER" id="PTHR42684:SF3">
    <property type="entry name" value="ADENOSYLMETHIONINE-8-AMINO-7-OXONONANOATE AMINOTRANSFERASE"/>
    <property type="match status" value="1"/>
</dbReference>
<dbReference type="GO" id="GO:0005739">
    <property type="term" value="C:mitochondrion"/>
    <property type="evidence" value="ECO:0007669"/>
    <property type="project" value="UniProtKB-SubCell"/>
</dbReference>
<comment type="subcellular location">
    <subcellularLocation>
        <location evidence="1">Mitochondrion</location>
    </subcellularLocation>
</comment>
<proteinExistence type="predicted"/>
<sequence>MSHLYRHLRIHQIFGANTDVGKTVIAAALVRASTLTNHNTFYLKPVSTGPPQHADDVHVERYAGPHRHLLNTQCLFRYEDPVSPHLAVRMASQRSGVESSAPSDETFVNAVAEHIRACARTGKPGHMYVETAGGVHSPTLSGTTQLESYRPLFLPTVLVGDSKLGGISSTISSYESLVLRGYIVDAILLFRDDYYRNYEYLSPYFAERGVHVTSLHPPPPLQGNVNEDISATEAYYANLAPRSLDGEIFHALRHLNECHAHRIKELDSMPRRTLDSIWWPFVQHGLVKSEKDVTVIDSAWADFFSVYDSSSEPSTCSLLAPKLDGSASWWTQAVGHAHPSLALAAANAAGRYGHVMFPNATHLPALKLAERLVHEGPGVGWASRAFFTDNGSTGMEVALKMALRSFSINEKELTPRDKKDLWIVGLKGSYHGDTIGAMDATEEGVYTCEWHQSKGFWFEPPTVAIKNGNFVVSVPSPISPSTSSVHFDDLHSVYDIENRLHSPLADIYRTHVRNTLQALRRKGERKLAALVLEPIVMGAGGMIFVDPLFQRVLVDAVRDKSLFENPLPVIFDEVFVGLYRLGMKSFGPLLGVNPDIAVYAKILTGGVLPLSVTLASERVFQAFNSPSKVDALLHGHSYTAHAVGCQVANTTLDMIEMLSQQDPWRLAREKWSCGARRESAVVWSFWDPGFVRSVSRLAVVHEAMTLGTVLVIKFKDDGAGKVLPSLRALSCRKQLLGYASHTAQSLLRSIESPVCESGALSAAPGGAPFGIHYRTLGNVAYFMTSLNTPLQTIEEIENRLWKTLSATHVN</sequence>
<reference evidence="4" key="1">
    <citation type="submission" date="2021-03" db="EMBL/GenBank/DDBJ databases">
        <title>Evolutionary innovations through gain and loss of genes in the ectomycorrhizal Boletales.</title>
        <authorList>
            <person name="Wu G."/>
            <person name="Miyauchi S."/>
            <person name="Morin E."/>
            <person name="Yang Z.-L."/>
            <person name="Xu J."/>
            <person name="Martin F.M."/>
        </authorList>
    </citation>
    <scope>NUCLEOTIDE SEQUENCE</scope>
    <source>
        <strain evidence="4">BR01</strain>
    </source>
</reference>
<dbReference type="CDD" id="cd03109">
    <property type="entry name" value="DTBS"/>
    <property type="match status" value="1"/>
</dbReference>
<dbReference type="EMBL" id="JAGFBS010000022">
    <property type="protein sequence ID" value="KAG6373322.1"/>
    <property type="molecule type" value="Genomic_DNA"/>
</dbReference>
<dbReference type="PROSITE" id="PS00600">
    <property type="entry name" value="AA_TRANSFER_CLASS_3"/>
    <property type="match status" value="1"/>
</dbReference>
<evidence type="ECO:0000256" key="1">
    <source>
        <dbReference type="ARBA" id="ARBA00004173"/>
    </source>
</evidence>
<dbReference type="OrthoDB" id="425114at2759"/>
<dbReference type="InterPro" id="IPR049704">
    <property type="entry name" value="Aminotrans_3_PPA_site"/>
</dbReference>
<keyword evidence="2" id="KW-0032">Aminotransferase</keyword>
<dbReference type="InterPro" id="IPR027417">
    <property type="entry name" value="P-loop_NTPase"/>
</dbReference>
<comment type="caution">
    <text evidence="4">The sequence shown here is derived from an EMBL/GenBank/DDBJ whole genome shotgun (WGS) entry which is preliminary data.</text>
</comment>
<dbReference type="SUPFAM" id="SSF52540">
    <property type="entry name" value="P-loop containing nucleoside triphosphate hydrolases"/>
    <property type="match status" value="1"/>
</dbReference>
<evidence type="ECO:0000256" key="3">
    <source>
        <dbReference type="ARBA" id="ARBA00022679"/>
    </source>
</evidence>
<dbReference type="AlphaFoldDB" id="A0A8I2YKG1"/>
<accession>A0A8I2YKG1</accession>
<evidence type="ECO:0000256" key="2">
    <source>
        <dbReference type="ARBA" id="ARBA00022576"/>
    </source>
</evidence>
<dbReference type="InterPro" id="IPR015424">
    <property type="entry name" value="PyrdxlP-dep_Trfase"/>
</dbReference>
<dbReference type="GO" id="GO:0004141">
    <property type="term" value="F:dethiobiotin synthase activity"/>
    <property type="evidence" value="ECO:0007669"/>
    <property type="project" value="TreeGrafter"/>
</dbReference>
<dbReference type="SUPFAM" id="SSF53383">
    <property type="entry name" value="PLP-dependent transferases"/>
    <property type="match status" value="1"/>
</dbReference>
<dbReference type="Pfam" id="PF00202">
    <property type="entry name" value="Aminotran_3"/>
    <property type="match status" value="2"/>
</dbReference>
<dbReference type="GO" id="GO:0009102">
    <property type="term" value="P:biotin biosynthetic process"/>
    <property type="evidence" value="ECO:0007669"/>
    <property type="project" value="TreeGrafter"/>
</dbReference>
<name>A0A8I2YKG1_9AGAM</name>
<dbReference type="Pfam" id="PF13500">
    <property type="entry name" value="AAA_26"/>
    <property type="match status" value="1"/>
</dbReference>
<dbReference type="GO" id="GO:0004015">
    <property type="term" value="F:adenosylmethionine-8-amino-7-oxononanoate transaminase activity"/>
    <property type="evidence" value="ECO:0007669"/>
    <property type="project" value="TreeGrafter"/>
</dbReference>
<dbReference type="Gene3D" id="3.40.50.300">
    <property type="entry name" value="P-loop containing nucleotide triphosphate hydrolases"/>
    <property type="match status" value="1"/>
</dbReference>
<dbReference type="Proteomes" id="UP000683000">
    <property type="component" value="Unassembled WGS sequence"/>
</dbReference>
<evidence type="ECO:0000313" key="4">
    <source>
        <dbReference type="EMBL" id="KAG6373322.1"/>
    </source>
</evidence>
<gene>
    <name evidence="4" type="ORF">JVT61DRAFT_6464</name>
</gene>
<evidence type="ECO:0000313" key="5">
    <source>
        <dbReference type="Proteomes" id="UP000683000"/>
    </source>
</evidence>
<dbReference type="FunFam" id="3.90.1150.10:FF:000080">
    <property type="entry name" value="Bifunctional dethiobiotin synthetase/adenosylmethionine-8-amino-7-oxononanoate aminotransferase"/>
    <property type="match status" value="1"/>
</dbReference>
<dbReference type="InterPro" id="IPR015421">
    <property type="entry name" value="PyrdxlP-dep_Trfase_major"/>
</dbReference>
<dbReference type="InterPro" id="IPR005814">
    <property type="entry name" value="Aminotrans_3"/>
</dbReference>